<comment type="caution">
    <text evidence="1">The sequence shown here is derived from an EMBL/GenBank/DDBJ whole genome shotgun (WGS) entry which is preliminary data.</text>
</comment>
<dbReference type="RefSeq" id="WP_179845520.1">
    <property type="nucleotide sequence ID" value="NZ_JACCBA010000001.1"/>
</dbReference>
<evidence type="ECO:0000313" key="1">
    <source>
        <dbReference type="EMBL" id="NYD48644.1"/>
    </source>
</evidence>
<protein>
    <submittedName>
        <fullName evidence="1">Uncharacterized protein</fullName>
    </submittedName>
</protein>
<gene>
    <name evidence="1" type="ORF">BJY14_004627</name>
</gene>
<dbReference type="Proteomes" id="UP000529783">
    <property type="component" value="Unassembled WGS sequence"/>
</dbReference>
<dbReference type="AlphaFoldDB" id="A0A7Y9EJ71"/>
<organism evidence="1 2">
    <name type="scientific">Actinomadura luteofluorescens</name>
    <dbReference type="NCBI Taxonomy" id="46163"/>
    <lineage>
        <taxon>Bacteria</taxon>
        <taxon>Bacillati</taxon>
        <taxon>Actinomycetota</taxon>
        <taxon>Actinomycetes</taxon>
        <taxon>Streptosporangiales</taxon>
        <taxon>Thermomonosporaceae</taxon>
        <taxon>Actinomadura</taxon>
    </lineage>
</organism>
<keyword evidence="2" id="KW-1185">Reference proteome</keyword>
<sequence>MDTNTNDIERTKGRLRDEFPEWNIIHTRDTGRWWATCGPLPRGDVTGVSDVDADTAGDLAAKLRAVARDQ</sequence>
<evidence type="ECO:0000313" key="2">
    <source>
        <dbReference type="Proteomes" id="UP000529783"/>
    </source>
</evidence>
<dbReference type="EMBL" id="JACCBA010000001">
    <property type="protein sequence ID" value="NYD48644.1"/>
    <property type="molecule type" value="Genomic_DNA"/>
</dbReference>
<reference evidence="1 2" key="1">
    <citation type="submission" date="2020-07" db="EMBL/GenBank/DDBJ databases">
        <title>Sequencing the genomes of 1000 actinobacteria strains.</title>
        <authorList>
            <person name="Klenk H.-P."/>
        </authorList>
    </citation>
    <scope>NUCLEOTIDE SEQUENCE [LARGE SCALE GENOMIC DNA]</scope>
    <source>
        <strain evidence="1 2">DSM 40398</strain>
    </source>
</reference>
<accession>A0A7Y9EJ71</accession>
<proteinExistence type="predicted"/>
<name>A0A7Y9EJ71_9ACTN</name>